<dbReference type="PANTHER" id="PTHR21015">
    <property type="entry name" value="UDP-N-ACETYLGLUCOSAMINE--N-ACETYLMURAMYL-(PENTAPEPTIDE) PYROPHOSPHORYL-UNDECAPRENOL N-ACETYLGLUCOSAMINE TRANSFERASE 1"/>
    <property type="match status" value="1"/>
</dbReference>
<keyword evidence="3" id="KW-1185">Reference proteome</keyword>
<accession>A0ABT3BCM4</accession>
<name>A0ABT3BCM4_9RHOB</name>
<sequence length="687" mass="74887">MILLCSGQVSAKQFDALLLFAAQLEGRGHPVAIHPAALPEDVLQQQKYEIAPWLTDDEDIDADTVLVIGSEAISDDCQHLLRTLECGAETRIWALGHFRTYQEEISARTKIAYATGQEPEVLNLIGPQRPLLLDGQAAPLSTPLRAEPDQRDGAVTRLLVFVPAEELEPGEALSRLAELNYSPKIDLHVLTNARGKGIIRRSSHAELSVIGYVELPPAQIINYVDVVAFFGPNVPGERMAALALLAAGAGKVVIDCTTAASFATSGAPVLKGPSHLASLLGYLSDVVLDQRLEIGRRTLKSPWLAQFDGAALDRDLKLAPPKPAAVPQAPQTLFFPTNGNGLGHAQRCALIAEAMSDAVTRRFAAFPSCIDLLERRGFGCVPMISRSTEHEDDFAADLVNYLRLRNVLKRGDGFVFDGGYVFDSVYRTISDLQIPAVWIRRGLWQAGQINPTALERERAFSRVIVPQECFPELNTDYSTGAHISNVGPIVREGRLTSDEVAGLRERLGRHFDRSVKTLVLTMLGGGVASERTAQAQRLCSLLERRPDCLHLIVAWPNAMVADGLFGWQNSHVVRTAHTLDLCQAADLTVSAVGYNSFHEILYAGVPAIFIPQSAPFLDDQERRARAAADRHLAALVLDEELLMLEREVSAFLDGSKADEVRAALREANLQTPGNRDAAELIENEVAA</sequence>
<evidence type="ECO:0000313" key="2">
    <source>
        <dbReference type="EMBL" id="MCV3271318.1"/>
    </source>
</evidence>
<dbReference type="Gene3D" id="3.40.50.2000">
    <property type="entry name" value="Glycogen Phosphorylase B"/>
    <property type="match status" value="1"/>
</dbReference>
<dbReference type="SUPFAM" id="SSF53756">
    <property type="entry name" value="UDP-Glycosyltransferase/glycogen phosphorylase"/>
    <property type="match status" value="1"/>
</dbReference>
<proteinExistence type="predicted"/>
<dbReference type="RefSeq" id="WP_263843645.1">
    <property type="nucleotide sequence ID" value="NZ_JALIEB010000004.1"/>
</dbReference>
<organism evidence="2 3">
    <name type="scientific">Roseobacter sinensis</name>
    <dbReference type="NCBI Taxonomy" id="2931391"/>
    <lineage>
        <taxon>Bacteria</taxon>
        <taxon>Pseudomonadati</taxon>
        <taxon>Pseudomonadota</taxon>
        <taxon>Alphaproteobacteria</taxon>
        <taxon>Rhodobacterales</taxon>
        <taxon>Roseobacteraceae</taxon>
        <taxon>Roseobacter</taxon>
    </lineage>
</organism>
<comment type="caution">
    <text evidence="2">The sequence shown here is derived from an EMBL/GenBank/DDBJ whole genome shotgun (WGS) entry which is preliminary data.</text>
</comment>
<dbReference type="Pfam" id="PF04101">
    <property type="entry name" value="Glyco_tran_28_C"/>
    <property type="match status" value="1"/>
</dbReference>
<dbReference type="PANTHER" id="PTHR21015:SF28">
    <property type="entry name" value="SLL1722 PROTEIN"/>
    <property type="match status" value="1"/>
</dbReference>
<gene>
    <name evidence="2" type="ORF">MUB52_07760</name>
</gene>
<evidence type="ECO:0000259" key="1">
    <source>
        <dbReference type="Pfam" id="PF04101"/>
    </source>
</evidence>
<dbReference type="EMBL" id="JALIEB010000004">
    <property type="protein sequence ID" value="MCV3271318.1"/>
    <property type="molecule type" value="Genomic_DNA"/>
</dbReference>
<reference evidence="2 3" key="1">
    <citation type="submission" date="2022-04" db="EMBL/GenBank/DDBJ databases">
        <title>Roseobacter sp. WL0113 is a bacterium isolated from neritic sediment.</title>
        <authorList>
            <person name="Wang L."/>
            <person name="He W."/>
            <person name="Zhang D.-F."/>
        </authorList>
    </citation>
    <scope>NUCLEOTIDE SEQUENCE [LARGE SCALE GENOMIC DNA]</scope>
    <source>
        <strain evidence="2 3">WL0113</strain>
    </source>
</reference>
<dbReference type="Proteomes" id="UP001208690">
    <property type="component" value="Unassembled WGS sequence"/>
</dbReference>
<dbReference type="InterPro" id="IPR007235">
    <property type="entry name" value="Glyco_trans_28_C"/>
</dbReference>
<protein>
    <recommendedName>
        <fullName evidence="1">Glycosyl transferase family 28 C-terminal domain-containing protein</fullName>
    </recommendedName>
</protein>
<feature type="domain" description="Glycosyl transferase family 28 C-terminal" evidence="1">
    <location>
        <begin position="580"/>
        <end position="655"/>
    </location>
</feature>
<evidence type="ECO:0000313" key="3">
    <source>
        <dbReference type="Proteomes" id="UP001208690"/>
    </source>
</evidence>